<comment type="caution">
    <text evidence="1">The sequence shown here is derived from an EMBL/GenBank/DDBJ whole genome shotgun (WGS) entry which is preliminary data.</text>
</comment>
<name>A0A7C8I7H2_9PLEO</name>
<sequence>MANLGLSDPADDTPAPPFKPNYADICAARAILQSLKLPTELVLQVMNHASYWLEVELTVHRQPGSYPPASVSPMKTSAATIQAHARLDFGLVERRFGISEDEKPKIREIEFVVASKDQGWASQQSQVGTYQTSSWTEVSITRTMPGHSTSSSNEAWFPGYSLDYEHPGNFRNSAERHGSSVITRPASAEHYPQSTEEGDAAWYLQGNRVVKGHGDPYRIVWAEGYYEGNEGSGHGEGFVSKLKDGDTLLIWARAKVCSIGPATSYFYPTTDTKVHLVGRLAMYSLRRKSNCSLRLLTRAHYLRLFFSRETFPLPSTTKWPPFEFPLNTYEAPLEHSRKLPILSLVYFGQHGPVHFCLLLF</sequence>
<dbReference type="OrthoDB" id="66095at2759"/>
<keyword evidence="2" id="KW-1185">Reference proteome</keyword>
<protein>
    <submittedName>
        <fullName evidence="1">Uncharacterized protein</fullName>
    </submittedName>
</protein>
<dbReference type="Proteomes" id="UP000481861">
    <property type="component" value="Unassembled WGS sequence"/>
</dbReference>
<reference evidence="1 2" key="1">
    <citation type="submission" date="2020-01" db="EMBL/GenBank/DDBJ databases">
        <authorList>
            <consortium name="DOE Joint Genome Institute"/>
            <person name="Haridas S."/>
            <person name="Albert R."/>
            <person name="Binder M."/>
            <person name="Bloem J."/>
            <person name="Labutti K."/>
            <person name="Salamov A."/>
            <person name="Andreopoulos B."/>
            <person name="Baker S.E."/>
            <person name="Barry K."/>
            <person name="Bills G."/>
            <person name="Bluhm B.H."/>
            <person name="Cannon C."/>
            <person name="Castanera R."/>
            <person name="Culley D.E."/>
            <person name="Daum C."/>
            <person name="Ezra D."/>
            <person name="Gonzalez J.B."/>
            <person name="Henrissat B."/>
            <person name="Kuo A."/>
            <person name="Liang C."/>
            <person name="Lipzen A."/>
            <person name="Lutzoni F."/>
            <person name="Magnuson J."/>
            <person name="Mondo S."/>
            <person name="Nolan M."/>
            <person name="Ohm R."/>
            <person name="Pangilinan J."/>
            <person name="Park H.-J.H."/>
            <person name="Ramirez L."/>
            <person name="Alfaro M."/>
            <person name="Sun H."/>
            <person name="Tritt A."/>
            <person name="Yoshinaga Y."/>
            <person name="Zwiers L.-H.L."/>
            <person name="Turgeon B.G."/>
            <person name="Goodwin S.B."/>
            <person name="Spatafora J.W."/>
            <person name="Crous P.W."/>
            <person name="Grigoriev I.V."/>
        </authorList>
    </citation>
    <scope>NUCLEOTIDE SEQUENCE [LARGE SCALE GENOMIC DNA]</scope>
    <source>
        <strain evidence="1 2">CBS 611.86</strain>
    </source>
</reference>
<evidence type="ECO:0000313" key="1">
    <source>
        <dbReference type="EMBL" id="KAF2869213.1"/>
    </source>
</evidence>
<dbReference type="AlphaFoldDB" id="A0A7C8I7H2"/>
<accession>A0A7C8I7H2</accession>
<evidence type="ECO:0000313" key="2">
    <source>
        <dbReference type="Proteomes" id="UP000481861"/>
    </source>
</evidence>
<proteinExistence type="predicted"/>
<gene>
    <name evidence="1" type="ORF">BDV95DRAFT_499536</name>
</gene>
<organism evidence="1 2">
    <name type="scientific">Massariosphaeria phaeospora</name>
    <dbReference type="NCBI Taxonomy" id="100035"/>
    <lineage>
        <taxon>Eukaryota</taxon>
        <taxon>Fungi</taxon>
        <taxon>Dikarya</taxon>
        <taxon>Ascomycota</taxon>
        <taxon>Pezizomycotina</taxon>
        <taxon>Dothideomycetes</taxon>
        <taxon>Pleosporomycetidae</taxon>
        <taxon>Pleosporales</taxon>
        <taxon>Pleosporales incertae sedis</taxon>
        <taxon>Massariosphaeria</taxon>
    </lineage>
</organism>
<dbReference type="EMBL" id="JAADJZ010000017">
    <property type="protein sequence ID" value="KAF2869213.1"/>
    <property type="molecule type" value="Genomic_DNA"/>
</dbReference>